<dbReference type="AlphaFoldDB" id="A0A0C7IHW5"/>
<dbReference type="EMBL" id="CEKZ01000024">
    <property type="protein sequence ID" value="CEQ05215.1"/>
    <property type="molecule type" value="Genomic_DNA"/>
</dbReference>
<dbReference type="Proteomes" id="UP000049127">
    <property type="component" value="Unassembled WGS sequence"/>
</dbReference>
<evidence type="ECO:0000313" key="4">
    <source>
        <dbReference type="Proteomes" id="UP000049127"/>
    </source>
</evidence>
<evidence type="ECO:0000259" key="2">
    <source>
        <dbReference type="Pfam" id="PF01551"/>
    </source>
</evidence>
<evidence type="ECO:0000313" key="3">
    <source>
        <dbReference type="EMBL" id="CEQ05215.1"/>
    </source>
</evidence>
<keyword evidence="1" id="KW-0472">Membrane</keyword>
<proteinExistence type="predicted"/>
<dbReference type="SUPFAM" id="SSF51261">
    <property type="entry name" value="Duplicated hybrid motif"/>
    <property type="match status" value="1"/>
</dbReference>
<dbReference type="Pfam" id="PF01551">
    <property type="entry name" value="Peptidase_M23"/>
    <property type="match status" value="1"/>
</dbReference>
<evidence type="ECO:0000256" key="1">
    <source>
        <dbReference type="SAM" id="Phobius"/>
    </source>
</evidence>
<dbReference type="InterPro" id="IPR016047">
    <property type="entry name" value="M23ase_b-sheet_dom"/>
</dbReference>
<dbReference type="CDD" id="cd12797">
    <property type="entry name" value="M23_peptidase"/>
    <property type="match status" value="1"/>
</dbReference>
<accession>A0A0C7IHW5</accession>
<sequence length="226" mass="25032">MKKKKLLEKDGFYLALFVCVCLVAIGGVLFTKNSVDDLATKNGFVDNENKTAKGNEDEEIHLIEKDKDAVPTTTNSKENLEKAKEKEVVKEKETKLDYLGEKVTREYSEKEPTYSSTLDVWEIHKGLDVKAKKGSKVKSITNGKVVDIFKDDKHGVSIKVESKDKVTVVYSNLDSKTSVEKNQEVKDGDVLGKVGDTTSVESLDGPHVHLTASKNGKSIDPMILIK</sequence>
<organism evidence="3 4">
    <name type="scientific">Paraclostridium sordellii</name>
    <name type="common">Clostridium sordellii</name>
    <dbReference type="NCBI Taxonomy" id="1505"/>
    <lineage>
        <taxon>Bacteria</taxon>
        <taxon>Bacillati</taxon>
        <taxon>Bacillota</taxon>
        <taxon>Clostridia</taxon>
        <taxon>Peptostreptococcales</taxon>
        <taxon>Peptostreptococcaceae</taxon>
        <taxon>Paraclostridium</taxon>
    </lineage>
</organism>
<dbReference type="RefSeq" id="WP_055337830.1">
    <property type="nucleotide sequence ID" value="NZ_CDNF01000033.1"/>
</dbReference>
<dbReference type="PANTHER" id="PTHR21666:SF270">
    <property type="entry name" value="MUREIN HYDROLASE ACTIVATOR ENVC"/>
    <property type="match status" value="1"/>
</dbReference>
<dbReference type="InterPro" id="IPR011055">
    <property type="entry name" value="Dup_hybrid_motif"/>
</dbReference>
<keyword evidence="1" id="KW-1133">Transmembrane helix</keyword>
<feature type="domain" description="M23ase beta-sheet core" evidence="2">
    <location>
        <begin position="123"/>
        <end position="221"/>
    </location>
</feature>
<dbReference type="OrthoDB" id="9801106at2"/>
<name>A0A0C7IHW5_PARSO</name>
<gene>
    <name evidence="3" type="primary">spoIIQ</name>
    <name evidence="3" type="ORF">R28058_29321</name>
</gene>
<keyword evidence="1" id="KW-0812">Transmembrane</keyword>
<dbReference type="Gene3D" id="2.70.70.10">
    <property type="entry name" value="Glucose Permease (Domain IIA)"/>
    <property type="match status" value="1"/>
</dbReference>
<dbReference type="GO" id="GO:0004222">
    <property type="term" value="F:metalloendopeptidase activity"/>
    <property type="evidence" value="ECO:0007669"/>
    <property type="project" value="TreeGrafter"/>
</dbReference>
<protein>
    <submittedName>
        <fullName evidence="3">Cell wall endopeptidase</fullName>
    </submittedName>
</protein>
<dbReference type="InterPro" id="IPR050570">
    <property type="entry name" value="Cell_wall_metabolism_enzyme"/>
</dbReference>
<dbReference type="PANTHER" id="PTHR21666">
    <property type="entry name" value="PEPTIDASE-RELATED"/>
    <property type="match status" value="1"/>
</dbReference>
<feature type="transmembrane region" description="Helical" evidence="1">
    <location>
        <begin position="12"/>
        <end position="30"/>
    </location>
</feature>
<reference evidence="3 4" key="1">
    <citation type="submission" date="2015-01" db="EMBL/GenBank/DDBJ databases">
        <authorList>
            <person name="Aslett A.Martin."/>
            <person name="De Silva Nishadi"/>
        </authorList>
    </citation>
    <scope>NUCLEOTIDE SEQUENCE [LARGE SCALE GENOMIC DNA]</scope>
    <source>
        <strain evidence="3 4">R28058</strain>
    </source>
</reference>